<dbReference type="InterPro" id="IPR050260">
    <property type="entry name" value="FAD-bd_OxRdtase"/>
</dbReference>
<dbReference type="STRING" id="40754.THII_3133"/>
<keyword evidence="8" id="KW-0520">NAD</keyword>
<comment type="similarity">
    <text evidence="3">Belongs to the FAD-dependent oxidoreductase family.</text>
</comment>
<dbReference type="PANTHER" id="PTHR43429">
    <property type="entry name" value="PYRIDINE NUCLEOTIDE-DISULFIDE OXIDOREDUCTASE DOMAIN-CONTAINING"/>
    <property type="match status" value="1"/>
</dbReference>
<protein>
    <submittedName>
        <fullName evidence="11">Nitric oxide reductase</fullName>
    </submittedName>
</protein>
<dbReference type="AlphaFoldDB" id="A0A090APK0"/>
<dbReference type="HOGENOM" id="CLU_003291_4_4_6"/>
<keyword evidence="5" id="KW-0285">Flavoprotein</keyword>
<dbReference type="PRINTS" id="PR00411">
    <property type="entry name" value="PNDRDTASEI"/>
</dbReference>
<sequence>MHPITIIGTGLAGYTVARELRKLDPNCPLRLITADEGHFYSKPMLSNAFSQHKTPEMLITTPVEQMAEQLQAEILTHTLVTQLEPQWHRLKINEKSLTYSQLVLACGAKPIVTPCTGTVTEKILFVNSLSEYRYLRTALQKAKHVTIIGAGLIGCEFANDLQEGGFSVTIISNATYPLNRLVPTSVGQLLQQVLQERGVTWLLGKTVKHIAPIASARYQLTLVDNQTVATDIVISAIGLRPQVKLATAAGLTVKEGIVVNRYLQTNMPDVYALGDCAQIEGLVLLYVMPLMNAARALAKTLVGQTTAVTYPAMPIVVKTPACPIVISPPPKTVDGQWHIETQGQDIRGLFYITNTQQLAGFVLTGKMITEKMTWLKQLPPLLKAHCH</sequence>
<name>A0A090APK0_9GAMM</name>
<evidence type="ECO:0000256" key="3">
    <source>
        <dbReference type="ARBA" id="ARBA00006442"/>
    </source>
</evidence>
<dbReference type="InterPro" id="IPR036188">
    <property type="entry name" value="FAD/NAD-bd_sf"/>
</dbReference>
<evidence type="ECO:0000256" key="7">
    <source>
        <dbReference type="ARBA" id="ARBA00023002"/>
    </source>
</evidence>
<evidence type="ECO:0000259" key="9">
    <source>
        <dbReference type="Pfam" id="PF07992"/>
    </source>
</evidence>
<feature type="domain" description="Rubredoxin binding" evidence="10">
    <location>
        <begin position="307"/>
        <end position="378"/>
    </location>
</feature>
<dbReference type="Gene3D" id="3.30.390.120">
    <property type="match status" value="1"/>
</dbReference>
<comment type="cofactor">
    <cofactor evidence="1">
        <name>FAD</name>
        <dbReference type="ChEBI" id="CHEBI:57692"/>
    </cofactor>
</comment>
<proteinExistence type="inferred from homology"/>
<dbReference type="SUPFAM" id="SSF51905">
    <property type="entry name" value="FAD/NAD(P)-binding domain"/>
    <property type="match status" value="1"/>
</dbReference>
<dbReference type="OrthoDB" id="9768666at2"/>
<keyword evidence="4" id="KW-0963">Cytoplasm</keyword>
<evidence type="ECO:0000313" key="11">
    <source>
        <dbReference type="EMBL" id="BAP57430.1"/>
    </source>
</evidence>
<dbReference type="Proteomes" id="UP000031623">
    <property type="component" value="Chromosome"/>
</dbReference>
<keyword evidence="12" id="KW-1185">Reference proteome</keyword>
<dbReference type="Pfam" id="PF07992">
    <property type="entry name" value="Pyr_redox_2"/>
    <property type="match status" value="1"/>
</dbReference>
<gene>
    <name evidence="11" type="ORF">THII_3133</name>
</gene>
<dbReference type="GO" id="GO:0005737">
    <property type="term" value="C:cytoplasm"/>
    <property type="evidence" value="ECO:0007669"/>
    <property type="project" value="UniProtKB-SubCell"/>
</dbReference>
<dbReference type="Gene3D" id="3.50.50.60">
    <property type="entry name" value="FAD/NAD(P)-binding domain"/>
    <property type="match status" value="2"/>
</dbReference>
<feature type="domain" description="FAD/NAD(P)-binding" evidence="9">
    <location>
        <begin position="4"/>
        <end position="280"/>
    </location>
</feature>
<comment type="subcellular location">
    <subcellularLocation>
        <location evidence="2">Cytoplasm</location>
    </subcellularLocation>
</comment>
<dbReference type="InterPro" id="IPR023753">
    <property type="entry name" value="FAD/NAD-binding_dom"/>
</dbReference>
<evidence type="ECO:0000256" key="2">
    <source>
        <dbReference type="ARBA" id="ARBA00004496"/>
    </source>
</evidence>
<evidence type="ECO:0000256" key="6">
    <source>
        <dbReference type="ARBA" id="ARBA00022827"/>
    </source>
</evidence>
<evidence type="ECO:0000259" key="10">
    <source>
        <dbReference type="Pfam" id="PF18113"/>
    </source>
</evidence>
<organism evidence="11 12">
    <name type="scientific">Thioploca ingrica</name>
    <dbReference type="NCBI Taxonomy" id="40754"/>
    <lineage>
        <taxon>Bacteria</taxon>
        <taxon>Pseudomonadati</taxon>
        <taxon>Pseudomonadota</taxon>
        <taxon>Gammaproteobacteria</taxon>
        <taxon>Thiotrichales</taxon>
        <taxon>Thiotrichaceae</taxon>
        <taxon>Thioploca</taxon>
    </lineage>
</organism>
<dbReference type="PANTHER" id="PTHR43429:SF3">
    <property type="entry name" value="NITRITE REDUCTASE [NAD(P)H]"/>
    <property type="match status" value="1"/>
</dbReference>
<accession>A0A090APK0</accession>
<evidence type="ECO:0000313" key="12">
    <source>
        <dbReference type="Proteomes" id="UP000031623"/>
    </source>
</evidence>
<dbReference type="Pfam" id="PF18113">
    <property type="entry name" value="Rbx_binding"/>
    <property type="match status" value="1"/>
</dbReference>
<dbReference type="EMBL" id="AP014633">
    <property type="protein sequence ID" value="BAP57430.1"/>
    <property type="molecule type" value="Genomic_DNA"/>
</dbReference>
<dbReference type="InterPro" id="IPR041364">
    <property type="entry name" value="Rbx-bd"/>
</dbReference>
<evidence type="ECO:0000256" key="8">
    <source>
        <dbReference type="ARBA" id="ARBA00023027"/>
    </source>
</evidence>
<keyword evidence="7" id="KW-0560">Oxidoreductase</keyword>
<dbReference type="GO" id="GO:0016491">
    <property type="term" value="F:oxidoreductase activity"/>
    <property type="evidence" value="ECO:0007669"/>
    <property type="project" value="UniProtKB-KW"/>
</dbReference>
<evidence type="ECO:0000256" key="1">
    <source>
        <dbReference type="ARBA" id="ARBA00001974"/>
    </source>
</evidence>
<dbReference type="KEGG" id="tig:THII_3133"/>
<evidence type="ECO:0000256" key="5">
    <source>
        <dbReference type="ARBA" id="ARBA00022630"/>
    </source>
</evidence>
<evidence type="ECO:0000256" key="4">
    <source>
        <dbReference type="ARBA" id="ARBA00022490"/>
    </source>
</evidence>
<keyword evidence="6" id="KW-0274">FAD</keyword>
<dbReference type="PRINTS" id="PR00368">
    <property type="entry name" value="FADPNR"/>
</dbReference>
<reference evidence="11 12" key="1">
    <citation type="journal article" date="2014" name="ISME J.">
        <title>Ecophysiology of Thioploca ingrica as revealed by the complete genome sequence supplemented with proteomic evidence.</title>
        <authorList>
            <person name="Kojima H."/>
            <person name="Ogura Y."/>
            <person name="Yamamoto N."/>
            <person name="Togashi T."/>
            <person name="Mori H."/>
            <person name="Watanabe T."/>
            <person name="Nemoto F."/>
            <person name="Kurokawa K."/>
            <person name="Hayashi T."/>
            <person name="Fukui M."/>
        </authorList>
    </citation>
    <scope>NUCLEOTIDE SEQUENCE [LARGE SCALE GENOMIC DNA]</scope>
</reference>